<dbReference type="OrthoDB" id="3897607at2759"/>
<dbReference type="OMA" id="QCIYIWA"/>
<feature type="transmembrane region" description="Helical" evidence="7">
    <location>
        <begin position="43"/>
        <end position="64"/>
    </location>
</feature>
<dbReference type="InterPro" id="IPR052337">
    <property type="entry name" value="SAT4-like"/>
</dbReference>
<dbReference type="GO" id="GO:0016020">
    <property type="term" value="C:membrane"/>
    <property type="evidence" value="ECO:0007669"/>
    <property type="project" value="UniProtKB-SubCell"/>
</dbReference>
<dbReference type="VEuPathDB" id="FungiDB:ATCC64974_87030"/>
<keyword evidence="3 7" id="KW-1133">Transmembrane helix</keyword>
<evidence type="ECO:0000256" key="7">
    <source>
        <dbReference type="SAM" id="Phobius"/>
    </source>
</evidence>
<comment type="subcellular location">
    <subcellularLocation>
        <location evidence="1">Membrane</location>
        <topology evidence="1">Multi-pass membrane protein</topology>
    </subcellularLocation>
</comment>
<dbReference type="AlphaFoldDB" id="A0A100IIQ4"/>
<evidence type="ECO:0000313" key="10">
    <source>
        <dbReference type="Proteomes" id="UP000068243"/>
    </source>
</evidence>
<keyword evidence="4 7" id="KW-0472">Membrane</keyword>
<dbReference type="EMBL" id="BCMY01000007">
    <property type="protein sequence ID" value="GAQ41964.1"/>
    <property type="molecule type" value="Genomic_DNA"/>
</dbReference>
<evidence type="ECO:0000256" key="5">
    <source>
        <dbReference type="ARBA" id="ARBA00038359"/>
    </source>
</evidence>
<comment type="caution">
    <text evidence="9">The sequence shown here is derived from an EMBL/GenBank/DDBJ whole genome shotgun (WGS) entry which is preliminary data.</text>
</comment>
<feature type="transmembrane region" description="Helical" evidence="7">
    <location>
        <begin position="12"/>
        <end position="31"/>
    </location>
</feature>
<feature type="transmembrane region" description="Helical" evidence="7">
    <location>
        <begin position="203"/>
        <end position="223"/>
    </location>
</feature>
<feature type="transmembrane region" description="Helical" evidence="7">
    <location>
        <begin position="84"/>
        <end position="111"/>
    </location>
</feature>
<keyword evidence="2 7" id="KW-0812">Transmembrane</keyword>
<accession>A0A100IIQ4</accession>
<feature type="domain" description="Rhodopsin" evidence="8">
    <location>
        <begin position="27"/>
        <end position="293"/>
    </location>
</feature>
<dbReference type="VEuPathDB" id="FungiDB:An11g00080"/>
<proteinExistence type="inferred from homology"/>
<dbReference type="InterPro" id="IPR049326">
    <property type="entry name" value="Rhodopsin_dom_fungi"/>
</dbReference>
<reference evidence="10" key="1">
    <citation type="journal article" date="2016" name="Genome Announc.">
        <title>Draft genome sequence of Aspergillus niger strain An76.</title>
        <authorList>
            <person name="Gong W."/>
            <person name="Cheng Z."/>
            <person name="Zhang H."/>
            <person name="Liu L."/>
            <person name="Gao P."/>
            <person name="Wang L."/>
        </authorList>
    </citation>
    <scope>NUCLEOTIDE SEQUENCE [LARGE SCALE GENOMIC DNA]</scope>
    <source>
        <strain evidence="10">An76</strain>
    </source>
</reference>
<evidence type="ECO:0000256" key="2">
    <source>
        <dbReference type="ARBA" id="ARBA00022692"/>
    </source>
</evidence>
<comment type="similarity">
    <text evidence="5">Belongs to the SAT4 family.</text>
</comment>
<evidence type="ECO:0000256" key="4">
    <source>
        <dbReference type="ARBA" id="ARBA00023136"/>
    </source>
</evidence>
<dbReference type="VEuPathDB" id="FungiDB:M747DRAFT_359696"/>
<dbReference type="PANTHER" id="PTHR33048">
    <property type="entry name" value="PTH11-LIKE INTEGRAL MEMBRANE PROTEIN (AFU_ORTHOLOGUE AFUA_5G11245)"/>
    <property type="match status" value="1"/>
</dbReference>
<organism evidence="9 10">
    <name type="scientific">Aspergillus niger</name>
    <dbReference type="NCBI Taxonomy" id="5061"/>
    <lineage>
        <taxon>Eukaryota</taxon>
        <taxon>Fungi</taxon>
        <taxon>Dikarya</taxon>
        <taxon>Ascomycota</taxon>
        <taxon>Pezizomycotina</taxon>
        <taxon>Eurotiomycetes</taxon>
        <taxon>Eurotiomycetidae</taxon>
        <taxon>Eurotiales</taxon>
        <taxon>Aspergillaceae</taxon>
        <taxon>Aspergillus</taxon>
        <taxon>Aspergillus subgen. Circumdati</taxon>
    </lineage>
</organism>
<feature type="transmembrane region" description="Helical" evidence="7">
    <location>
        <begin position="123"/>
        <end position="143"/>
    </location>
</feature>
<protein>
    <submittedName>
        <fullName evidence="9">Cation-transporting ATPase 4</fullName>
    </submittedName>
</protein>
<dbReference type="Pfam" id="PF20684">
    <property type="entry name" value="Fung_rhodopsin"/>
    <property type="match status" value="1"/>
</dbReference>
<evidence type="ECO:0000313" key="9">
    <source>
        <dbReference type="EMBL" id="GAQ41964.1"/>
    </source>
</evidence>
<name>A0A100IIQ4_ASPNG</name>
<dbReference type="PANTHER" id="PTHR33048:SF140">
    <property type="entry name" value="ATPASE, PUTATIVE (EUROFUNG)-RELATED"/>
    <property type="match status" value="1"/>
</dbReference>
<evidence type="ECO:0000256" key="3">
    <source>
        <dbReference type="ARBA" id="ARBA00022989"/>
    </source>
</evidence>
<sequence>MPLEGRSEVLVAVSVVVMAISLLTVSFRCFVRWRMLKAFGWDDTLMVLAMVLDIVITACAIAGAKDGVGRHLSDFHSFDEFHHAMLWWWLGQCIYIWASGIAKVSIALALLRLSVHTYQRITLWVVMGASICVSLVFWFFMLFQCHPVSKFWERTGPGNCMSTDTLIRVAYVYSGICAVCDFALGLLPIDLVRQLQTTLKTKIALGATLSLGCVASTAVILRIPCLHFYKDIDFLFHVLFVVAPFKSNMAKTANSSQSTCVTDSTFSIDIWSFIEVGLGITAGSLVTLRPLFRAVLGDPPDRKGKKSRGSMPLTSFTEYTRTRPDPEDAAVWQSPQPDATRNITTTVVSAFRASLNSPLTPTFAAEFKKGRSVRIKRSFHVTEEHVGY</sequence>
<feature type="transmembrane region" description="Helical" evidence="7">
    <location>
        <begin position="171"/>
        <end position="191"/>
    </location>
</feature>
<evidence type="ECO:0000256" key="1">
    <source>
        <dbReference type="ARBA" id="ARBA00004141"/>
    </source>
</evidence>
<evidence type="ECO:0000256" key="6">
    <source>
        <dbReference type="SAM" id="MobiDB-lite"/>
    </source>
</evidence>
<evidence type="ECO:0000259" key="8">
    <source>
        <dbReference type="Pfam" id="PF20684"/>
    </source>
</evidence>
<dbReference type="VEuPathDB" id="FungiDB:ASPNIDRAFT2_1138636"/>
<feature type="region of interest" description="Disordered" evidence="6">
    <location>
        <begin position="299"/>
        <end position="337"/>
    </location>
</feature>
<gene>
    <name evidence="9" type="ORF">ABL_04625</name>
</gene>
<dbReference type="Proteomes" id="UP000068243">
    <property type="component" value="Unassembled WGS sequence"/>
</dbReference>